<keyword evidence="2" id="KW-0812">Transmembrane</keyword>
<comment type="caution">
    <text evidence="3">The sequence shown here is derived from an EMBL/GenBank/DDBJ whole genome shotgun (WGS) entry which is preliminary data.</text>
</comment>
<dbReference type="PANTHER" id="PTHR11328">
    <property type="entry name" value="MAJOR FACILITATOR SUPERFAMILY DOMAIN-CONTAINING PROTEIN"/>
    <property type="match status" value="1"/>
</dbReference>
<dbReference type="PANTHER" id="PTHR11328:SF24">
    <property type="entry name" value="MAJOR FACILITATOR SUPERFAMILY (MFS) PROFILE DOMAIN-CONTAINING PROTEIN"/>
    <property type="match status" value="1"/>
</dbReference>
<evidence type="ECO:0000256" key="2">
    <source>
        <dbReference type="SAM" id="Phobius"/>
    </source>
</evidence>
<dbReference type="Pfam" id="PF13347">
    <property type="entry name" value="MFS_2"/>
    <property type="match status" value="2"/>
</dbReference>
<keyword evidence="2" id="KW-1133">Transmembrane helix</keyword>
<dbReference type="Proteomes" id="UP000824094">
    <property type="component" value="Unassembled WGS sequence"/>
</dbReference>
<reference evidence="3" key="2">
    <citation type="journal article" date="2021" name="PeerJ">
        <title>Extensive microbial diversity within the chicken gut microbiome revealed by metagenomics and culture.</title>
        <authorList>
            <person name="Gilroy R."/>
            <person name="Ravi A."/>
            <person name="Getino M."/>
            <person name="Pursley I."/>
            <person name="Horton D.L."/>
            <person name="Alikhan N.F."/>
            <person name="Baker D."/>
            <person name="Gharbi K."/>
            <person name="Hall N."/>
            <person name="Watson M."/>
            <person name="Adriaenssens E.M."/>
            <person name="Foster-Nyarko E."/>
            <person name="Jarju S."/>
            <person name="Secka A."/>
            <person name="Antonio M."/>
            <person name="Oren A."/>
            <person name="Chaudhuri R.R."/>
            <person name="La Ragione R."/>
            <person name="Hildebrand F."/>
            <person name="Pallen M.J."/>
        </authorList>
    </citation>
    <scope>NUCLEOTIDE SEQUENCE</scope>
    <source>
        <strain evidence="3">18911</strain>
    </source>
</reference>
<evidence type="ECO:0000313" key="4">
    <source>
        <dbReference type="Proteomes" id="UP000824094"/>
    </source>
</evidence>
<dbReference type="SUPFAM" id="SSF103473">
    <property type="entry name" value="MFS general substrate transporter"/>
    <property type="match status" value="1"/>
</dbReference>
<feature type="transmembrane region" description="Helical" evidence="2">
    <location>
        <begin position="351"/>
        <end position="376"/>
    </location>
</feature>
<feature type="transmembrane region" description="Helical" evidence="2">
    <location>
        <begin position="138"/>
        <end position="160"/>
    </location>
</feature>
<dbReference type="InterPro" id="IPR036259">
    <property type="entry name" value="MFS_trans_sf"/>
</dbReference>
<accession>A0A9D1MIU9</accession>
<dbReference type="Gene3D" id="1.20.1250.20">
    <property type="entry name" value="MFS general substrate transporter like domains"/>
    <property type="match status" value="1"/>
</dbReference>
<feature type="transmembrane region" description="Helical" evidence="2">
    <location>
        <begin position="478"/>
        <end position="502"/>
    </location>
</feature>
<evidence type="ECO:0000256" key="1">
    <source>
        <dbReference type="SAM" id="MobiDB-lite"/>
    </source>
</evidence>
<feature type="compositionally biased region" description="Polar residues" evidence="1">
    <location>
        <begin position="1"/>
        <end position="13"/>
    </location>
</feature>
<dbReference type="InterPro" id="IPR039672">
    <property type="entry name" value="MFS_2"/>
</dbReference>
<feature type="transmembrane region" description="Helical" evidence="2">
    <location>
        <begin position="216"/>
        <end position="237"/>
    </location>
</feature>
<feature type="transmembrane region" description="Helical" evidence="2">
    <location>
        <begin position="257"/>
        <end position="276"/>
    </location>
</feature>
<feature type="transmembrane region" description="Helical" evidence="2">
    <location>
        <begin position="38"/>
        <end position="60"/>
    </location>
</feature>
<feature type="transmembrane region" description="Helical" evidence="2">
    <location>
        <begin position="382"/>
        <end position="408"/>
    </location>
</feature>
<feature type="transmembrane region" description="Helical" evidence="2">
    <location>
        <begin position="181"/>
        <end position="200"/>
    </location>
</feature>
<feature type="transmembrane region" description="Helical" evidence="2">
    <location>
        <begin position="66"/>
        <end position="87"/>
    </location>
</feature>
<sequence length="529" mass="58626">MENENTLQSTDFTTEAPKSGGTPQPGLSQKKYIGKREFIMYAVAAGGQGMIYAVMSSYISDFYVNVMRLPLVFVLLLMLLARIWDAVNDPMMGMIADKFTTPLGKMKAYVLFTAIPIGVLTFFMFYVPEGFNQTELMIYAAFIYVFWGMTYTVSDVPFWTMPNIMTPNPKERANTISFARTVNGVGTAIPLALFMVLSWIPSLNAEGDIEAEKTKYMILVLVAATLGIALFITSFFFTKERVTLPPKPKRKKGEHGALYRIFHCKPLMIVVLMGVLSSGRYMMQAAAIHVARYAFYIGPSLEGLTGEALNEAYAGSIGTVSTLFQICSAIGMFGSMLVMPLLYKKFNYKQIVIVSCLGGFVASIISTVFGTLSIYFDNLQWMVYMLIPFIIVQCIPLGALNVTAYAMIGDSLDYLEWKTGFRDNALGSACQSFVNKLGNALATTFIIVMYIIINLDPSQSMASDAIKRVTDLTKDQRFGMFALVSIVPGISLILTAIPVFFYDITGARKEKVLSELHERRAAQGINFEA</sequence>
<dbReference type="EMBL" id="DVNF01000173">
    <property type="protein sequence ID" value="HIU60912.1"/>
    <property type="molecule type" value="Genomic_DNA"/>
</dbReference>
<feature type="transmembrane region" description="Helical" evidence="2">
    <location>
        <begin position="108"/>
        <end position="126"/>
    </location>
</feature>
<proteinExistence type="predicted"/>
<dbReference type="GO" id="GO:0008643">
    <property type="term" value="P:carbohydrate transport"/>
    <property type="evidence" value="ECO:0007669"/>
    <property type="project" value="InterPro"/>
</dbReference>
<feature type="transmembrane region" description="Helical" evidence="2">
    <location>
        <begin position="312"/>
        <end position="339"/>
    </location>
</feature>
<organism evidence="3 4">
    <name type="scientific">Candidatus Stercoripulliclostridium merdigallinarum</name>
    <dbReference type="NCBI Taxonomy" id="2840951"/>
    <lineage>
        <taxon>Bacteria</taxon>
        <taxon>Bacillati</taxon>
        <taxon>Bacillota</taxon>
        <taxon>Clostridia</taxon>
        <taxon>Eubacteriales</taxon>
        <taxon>Candidatus Stercoripulliclostridium</taxon>
    </lineage>
</organism>
<feature type="region of interest" description="Disordered" evidence="1">
    <location>
        <begin position="1"/>
        <end position="29"/>
    </location>
</feature>
<evidence type="ECO:0000313" key="3">
    <source>
        <dbReference type="EMBL" id="HIU60912.1"/>
    </source>
</evidence>
<feature type="transmembrane region" description="Helical" evidence="2">
    <location>
        <begin position="437"/>
        <end position="453"/>
    </location>
</feature>
<name>A0A9D1MIU9_9FIRM</name>
<reference evidence="3" key="1">
    <citation type="submission" date="2020-10" db="EMBL/GenBank/DDBJ databases">
        <authorList>
            <person name="Gilroy R."/>
        </authorList>
    </citation>
    <scope>NUCLEOTIDE SEQUENCE</scope>
    <source>
        <strain evidence="3">18911</strain>
    </source>
</reference>
<keyword evidence="2" id="KW-0472">Membrane</keyword>
<protein>
    <submittedName>
        <fullName evidence="3">MFS transporter</fullName>
    </submittedName>
</protein>
<dbReference type="AlphaFoldDB" id="A0A9D1MIU9"/>
<gene>
    <name evidence="3" type="ORF">IAB05_05930</name>
</gene>
<dbReference type="GO" id="GO:0005886">
    <property type="term" value="C:plasma membrane"/>
    <property type="evidence" value="ECO:0007669"/>
    <property type="project" value="TreeGrafter"/>
</dbReference>
<dbReference type="GO" id="GO:0015293">
    <property type="term" value="F:symporter activity"/>
    <property type="evidence" value="ECO:0007669"/>
    <property type="project" value="InterPro"/>
</dbReference>